<feature type="domain" description="HTH marR-type" evidence="1">
    <location>
        <begin position="11"/>
        <end position="145"/>
    </location>
</feature>
<name>A0A7Y4L5K7_9ACTN</name>
<dbReference type="PROSITE" id="PS50995">
    <property type="entry name" value="HTH_MARR_2"/>
    <property type="match status" value="1"/>
</dbReference>
<dbReference type="InterPro" id="IPR036388">
    <property type="entry name" value="WH-like_DNA-bd_sf"/>
</dbReference>
<evidence type="ECO:0000313" key="5">
    <source>
        <dbReference type="Proteomes" id="UP000553957"/>
    </source>
</evidence>
<accession>A0A7Y4L5K7</accession>
<dbReference type="PANTHER" id="PTHR39515:SF2">
    <property type="entry name" value="HTH-TYPE TRANSCRIPTIONAL REGULATOR RV0880"/>
    <property type="match status" value="1"/>
</dbReference>
<comment type="caution">
    <text evidence="3">The sequence shown here is derived from an EMBL/GenBank/DDBJ whole genome shotgun (WGS) entry which is preliminary data.</text>
</comment>
<dbReference type="SUPFAM" id="SSF46785">
    <property type="entry name" value="Winged helix' DNA-binding domain"/>
    <property type="match status" value="1"/>
</dbReference>
<sequence>MSRPELPRIGVKPFIALVDRANRALQNDMVETMRRSGHPEAKHAYNGVFATLQREGSRSADMAVRAGMTRQSMGEVIRELVALGILEMAPDPEDKRAKIVTYTDRGLEVAASGYDHLRDLEERFAAEFGPAEYSTARQVLARVADVLEEWASEADRASE</sequence>
<dbReference type="PANTHER" id="PTHR39515">
    <property type="entry name" value="CONSERVED PROTEIN"/>
    <property type="match status" value="1"/>
</dbReference>
<dbReference type="AlphaFoldDB" id="A0A7Y4L5K7"/>
<proteinExistence type="predicted"/>
<keyword evidence="4" id="KW-1185">Reference proteome</keyword>
<dbReference type="GO" id="GO:0003700">
    <property type="term" value="F:DNA-binding transcription factor activity"/>
    <property type="evidence" value="ECO:0007669"/>
    <property type="project" value="InterPro"/>
</dbReference>
<dbReference type="SMART" id="SM00347">
    <property type="entry name" value="HTH_MARR"/>
    <property type="match status" value="1"/>
</dbReference>
<dbReference type="Proteomes" id="UP000553957">
    <property type="component" value="Unassembled WGS sequence"/>
</dbReference>
<organism evidence="3 4">
    <name type="scientific">Kribbella sandramycini</name>
    <dbReference type="NCBI Taxonomy" id="60450"/>
    <lineage>
        <taxon>Bacteria</taxon>
        <taxon>Bacillati</taxon>
        <taxon>Actinomycetota</taxon>
        <taxon>Actinomycetes</taxon>
        <taxon>Propionibacteriales</taxon>
        <taxon>Kribbellaceae</taxon>
        <taxon>Kribbella</taxon>
    </lineage>
</organism>
<evidence type="ECO:0000313" key="3">
    <source>
        <dbReference type="EMBL" id="NOL44813.1"/>
    </source>
</evidence>
<dbReference type="InterPro" id="IPR036390">
    <property type="entry name" value="WH_DNA-bd_sf"/>
</dbReference>
<dbReference type="InterPro" id="IPR052526">
    <property type="entry name" value="HTH-type_Bedaq_tolerance"/>
</dbReference>
<dbReference type="Gene3D" id="1.10.10.10">
    <property type="entry name" value="Winged helix-like DNA-binding domain superfamily/Winged helix DNA-binding domain"/>
    <property type="match status" value="1"/>
</dbReference>
<reference evidence="2 5" key="2">
    <citation type="submission" date="2020-08" db="EMBL/GenBank/DDBJ databases">
        <title>Sequencing the genomes of 1000 actinobacteria strains.</title>
        <authorList>
            <person name="Klenk H.-P."/>
        </authorList>
    </citation>
    <scope>NUCLEOTIDE SEQUENCE [LARGE SCALE GENOMIC DNA]</scope>
    <source>
        <strain evidence="2 5">DSM 15626</strain>
    </source>
</reference>
<dbReference type="Proteomes" id="UP000534306">
    <property type="component" value="Unassembled WGS sequence"/>
</dbReference>
<dbReference type="RefSeq" id="WP_171678049.1">
    <property type="nucleotide sequence ID" value="NZ_BAAAGT010000008.1"/>
</dbReference>
<reference evidence="3 4" key="1">
    <citation type="submission" date="2020-05" db="EMBL/GenBank/DDBJ databases">
        <title>Genome sequence of Kribbella sandramycini ATCC 39419.</title>
        <authorList>
            <person name="Maclea K.S."/>
            <person name="Fair J.L."/>
        </authorList>
    </citation>
    <scope>NUCLEOTIDE SEQUENCE [LARGE SCALE GENOMIC DNA]</scope>
    <source>
        <strain evidence="3 4">ATCC 39419</strain>
    </source>
</reference>
<keyword evidence="2" id="KW-0238">DNA-binding</keyword>
<dbReference type="EMBL" id="JABJRC010000009">
    <property type="protein sequence ID" value="NOL44813.1"/>
    <property type="molecule type" value="Genomic_DNA"/>
</dbReference>
<protein>
    <submittedName>
        <fullName evidence="2">DNA-binding MarR family transcriptional regulator</fullName>
    </submittedName>
    <submittedName>
        <fullName evidence="3">Winged helix-turn-helix transcriptional regulator</fullName>
    </submittedName>
</protein>
<dbReference type="GO" id="GO:0003677">
    <property type="term" value="F:DNA binding"/>
    <property type="evidence" value="ECO:0007669"/>
    <property type="project" value="UniProtKB-KW"/>
</dbReference>
<dbReference type="InterPro" id="IPR000835">
    <property type="entry name" value="HTH_MarR-typ"/>
</dbReference>
<evidence type="ECO:0000313" key="4">
    <source>
        <dbReference type="Proteomes" id="UP000534306"/>
    </source>
</evidence>
<dbReference type="EMBL" id="JACHKF010000001">
    <property type="protein sequence ID" value="MBB6567095.1"/>
    <property type="molecule type" value="Genomic_DNA"/>
</dbReference>
<evidence type="ECO:0000259" key="1">
    <source>
        <dbReference type="PROSITE" id="PS50995"/>
    </source>
</evidence>
<gene>
    <name evidence="2" type="ORF">HNR71_002732</name>
    <name evidence="3" type="ORF">HPO96_31635</name>
</gene>
<dbReference type="Pfam" id="PF12802">
    <property type="entry name" value="MarR_2"/>
    <property type="match status" value="1"/>
</dbReference>
<evidence type="ECO:0000313" key="2">
    <source>
        <dbReference type="EMBL" id="MBB6567095.1"/>
    </source>
</evidence>